<gene>
    <name evidence="1" type="ORF">PACILC2_28020</name>
</gene>
<evidence type="ECO:0000313" key="2">
    <source>
        <dbReference type="Proteomes" id="UP000680304"/>
    </source>
</evidence>
<name>A0ABQ4N8E9_9BACL</name>
<organism evidence="1 2">
    <name type="scientific">Paenibacillus cisolokensis</name>
    <dbReference type="NCBI Taxonomy" id="1658519"/>
    <lineage>
        <taxon>Bacteria</taxon>
        <taxon>Bacillati</taxon>
        <taxon>Bacillota</taxon>
        <taxon>Bacilli</taxon>
        <taxon>Bacillales</taxon>
        <taxon>Paenibacillaceae</taxon>
        <taxon>Paenibacillus</taxon>
    </lineage>
</organism>
<accession>A0ABQ4N8E9</accession>
<sequence>MGQIPEACRLRDFRHFAVGRAKQLLRALDADKLNEFGKLEARRPLEETAQVGRAEIVGGGQRAELKRLRIMPENMVDDRLQPSVRLFAAFGVPGAVSHHPAGRKQQPAQHRMQHGVPVRPGAVVFVDHAQQ</sequence>
<comment type="caution">
    <text evidence="1">The sequence shown here is derived from an EMBL/GenBank/DDBJ whole genome shotgun (WGS) entry which is preliminary data.</text>
</comment>
<reference evidence="1 2" key="1">
    <citation type="submission" date="2021-04" db="EMBL/GenBank/DDBJ databases">
        <title>Draft genome sequence of Paenibacillus cisolokensis, LC2-13A.</title>
        <authorList>
            <person name="Uke A."/>
            <person name="Chhe C."/>
            <person name="Baramee S."/>
            <person name="Kosugi A."/>
        </authorList>
    </citation>
    <scope>NUCLEOTIDE SEQUENCE [LARGE SCALE GENOMIC DNA]</scope>
    <source>
        <strain evidence="1 2">LC2-13A</strain>
    </source>
</reference>
<dbReference type="Proteomes" id="UP000680304">
    <property type="component" value="Unassembled WGS sequence"/>
</dbReference>
<dbReference type="EMBL" id="BOVJ01000085">
    <property type="protein sequence ID" value="GIQ64234.1"/>
    <property type="molecule type" value="Genomic_DNA"/>
</dbReference>
<evidence type="ECO:0000313" key="1">
    <source>
        <dbReference type="EMBL" id="GIQ64234.1"/>
    </source>
</evidence>
<protein>
    <submittedName>
        <fullName evidence="1">Uncharacterized protein</fullName>
    </submittedName>
</protein>
<keyword evidence="2" id="KW-1185">Reference proteome</keyword>
<proteinExistence type="predicted"/>